<feature type="domain" description="Protein kinase" evidence="2">
    <location>
        <begin position="1"/>
        <end position="341"/>
    </location>
</feature>
<evidence type="ECO:0000313" key="4">
    <source>
        <dbReference type="Proteomes" id="UP001057375"/>
    </source>
</evidence>
<dbReference type="Proteomes" id="UP001057375">
    <property type="component" value="Unassembled WGS sequence"/>
</dbReference>
<dbReference type="InterPro" id="IPR000719">
    <property type="entry name" value="Prot_kinase_dom"/>
</dbReference>
<protein>
    <recommendedName>
        <fullName evidence="2">Protein kinase domain-containing protein</fullName>
    </recommendedName>
</protein>
<dbReference type="InterPro" id="IPR011009">
    <property type="entry name" value="Kinase-like_dom_sf"/>
</dbReference>
<dbReference type="EMBL" id="BQXS01011257">
    <property type="protein sequence ID" value="GKT36578.1"/>
    <property type="molecule type" value="Genomic_DNA"/>
</dbReference>
<accession>A0ABQ5KVU7</accession>
<evidence type="ECO:0000313" key="3">
    <source>
        <dbReference type="EMBL" id="GKT36578.1"/>
    </source>
</evidence>
<dbReference type="SUPFAM" id="SSF56112">
    <property type="entry name" value="Protein kinase-like (PK-like)"/>
    <property type="match status" value="1"/>
</dbReference>
<proteinExistence type="predicted"/>
<feature type="region of interest" description="Disordered" evidence="1">
    <location>
        <begin position="363"/>
        <end position="411"/>
    </location>
</feature>
<reference evidence="3" key="1">
    <citation type="submission" date="2022-03" db="EMBL/GenBank/DDBJ databases">
        <title>Draft genome sequence of Aduncisulcus paluster, a free-living microaerophilic Fornicata.</title>
        <authorList>
            <person name="Yuyama I."/>
            <person name="Kume K."/>
            <person name="Tamura T."/>
            <person name="Inagaki Y."/>
            <person name="Hashimoto T."/>
        </authorList>
    </citation>
    <scope>NUCLEOTIDE SEQUENCE</scope>
    <source>
        <strain evidence="3">NY0171</strain>
    </source>
</reference>
<dbReference type="Gene3D" id="1.10.510.10">
    <property type="entry name" value="Transferase(Phosphotransferase) domain 1"/>
    <property type="match status" value="1"/>
</dbReference>
<evidence type="ECO:0000256" key="1">
    <source>
        <dbReference type="SAM" id="MobiDB-lite"/>
    </source>
</evidence>
<dbReference type="SMART" id="SM00220">
    <property type="entry name" value="S_TKc"/>
    <property type="match status" value="1"/>
</dbReference>
<organism evidence="3 4">
    <name type="scientific">Aduncisulcus paluster</name>
    <dbReference type="NCBI Taxonomy" id="2918883"/>
    <lineage>
        <taxon>Eukaryota</taxon>
        <taxon>Metamonada</taxon>
        <taxon>Carpediemonas-like organisms</taxon>
        <taxon>Aduncisulcus</taxon>
    </lineage>
</organism>
<gene>
    <name evidence="3" type="ORF">ADUPG1_009518</name>
</gene>
<keyword evidence="4" id="KW-1185">Reference proteome</keyword>
<dbReference type="PROSITE" id="PS50011">
    <property type="entry name" value="PROTEIN_KINASE_DOM"/>
    <property type="match status" value="1"/>
</dbReference>
<feature type="compositionally biased region" description="Polar residues" evidence="1">
    <location>
        <begin position="373"/>
        <end position="386"/>
    </location>
</feature>
<evidence type="ECO:0000259" key="2">
    <source>
        <dbReference type="PROSITE" id="PS50011"/>
    </source>
</evidence>
<name>A0ABQ5KVU7_9EUKA</name>
<sequence length="445" mass="49871">MEPEIITSSSAITRKCPLGITGFFETQLVKCDEISPLCVYKKVLGGLTRPKVIQSKKDFKMMKRLNLLFSKVSQRIPRYFYIVDLLDEEFKGEYGFLIEYCSGGNIIDFAKSWCADGKYEEEEESSICDSDSDLSSDSDGPLFYNPQTLNPAKLSSVCVEMIECLDDVYSIDTAKKRVIHRNIKPENFLVRVDDSQDCELVLSDITTQGSSPIYSPFETLSNGIITQDTTAYSLGMTLVTLFNGQNPSLIHPELRGIIDPLKLVKKLCAILKEGDLPEFMKLTSSRVFQSLKTIDGGKYKPVFECLNEVFEGLTKFDIDDRMSVHEARENVQSIKHLLPRFGEGWEAPRIEDVIDEKCRNSLSAPTHDDVDSTSDSFPLVSRQSRSPMMVGRSRSKSPEFIESTESSDDSAMKYKKIEHPVPIGPTTGGPEEHVEVGKTSCCTIC</sequence>
<comment type="caution">
    <text evidence="3">The sequence shown here is derived from an EMBL/GenBank/DDBJ whole genome shotgun (WGS) entry which is preliminary data.</text>
</comment>